<dbReference type="RefSeq" id="WP_255804783.1">
    <property type="nucleotide sequence ID" value="NZ_CP038802.1"/>
</dbReference>
<dbReference type="GO" id="GO:0043190">
    <property type="term" value="C:ATP-binding cassette (ABC) transporter complex"/>
    <property type="evidence" value="ECO:0007669"/>
    <property type="project" value="InterPro"/>
</dbReference>
<dbReference type="AlphaFoldDB" id="A0AAE9MS03"/>
<proteinExistence type="inferred from homology"/>
<feature type="chain" id="PRO_5042180925" evidence="4">
    <location>
        <begin position="22"/>
        <end position="592"/>
    </location>
</feature>
<dbReference type="SUPFAM" id="SSF53850">
    <property type="entry name" value="Periplasmic binding protein-like II"/>
    <property type="match status" value="1"/>
</dbReference>
<evidence type="ECO:0000256" key="4">
    <source>
        <dbReference type="SAM" id="SignalP"/>
    </source>
</evidence>
<dbReference type="PIRSF" id="PIRSF002741">
    <property type="entry name" value="MppA"/>
    <property type="match status" value="1"/>
</dbReference>
<dbReference type="GO" id="GO:0015833">
    <property type="term" value="P:peptide transport"/>
    <property type="evidence" value="ECO:0007669"/>
    <property type="project" value="TreeGrafter"/>
</dbReference>
<reference evidence="7" key="1">
    <citation type="submission" date="2019-04" db="EMBL/GenBank/DDBJ databases">
        <title>Whole genome sequencing of oral phylogroup 2 treponemes.</title>
        <authorList>
            <person name="Chan Y."/>
            <person name="Zeng H.H."/>
            <person name="Yu X.L."/>
            <person name="Leung W.K."/>
            <person name="Watt R.M."/>
        </authorList>
    </citation>
    <scope>NUCLEOTIDE SEQUENCE</scope>
    <source>
        <strain evidence="7">OMZ 835</strain>
        <strain evidence="6">OMZ 847</strain>
    </source>
</reference>
<dbReference type="InterPro" id="IPR000914">
    <property type="entry name" value="SBP_5_dom"/>
</dbReference>
<dbReference type="Proteomes" id="UP001059401">
    <property type="component" value="Chromosome"/>
</dbReference>
<dbReference type="InterPro" id="IPR030678">
    <property type="entry name" value="Peptide/Ni-bd"/>
</dbReference>
<evidence type="ECO:0000313" key="6">
    <source>
        <dbReference type="EMBL" id="UTY28998.1"/>
    </source>
</evidence>
<dbReference type="Gene3D" id="3.40.190.10">
    <property type="entry name" value="Periplasmic binding protein-like II"/>
    <property type="match status" value="1"/>
</dbReference>
<evidence type="ECO:0000259" key="5">
    <source>
        <dbReference type="Pfam" id="PF00496"/>
    </source>
</evidence>
<dbReference type="CDD" id="cd00995">
    <property type="entry name" value="PBP2_NikA_DppA_OppA_like"/>
    <property type="match status" value="1"/>
</dbReference>
<evidence type="ECO:0000313" key="8">
    <source>
        <dbReference type="Proteomes" id="UP001058682"/>
    </source>
</evidence>
<evidence type="ECO:0000313" key="9">
    <source>
        <dbReference type="Proteomes" id="UP001059401"/>
    </source>
</evidence>
<feature type="domain" description="Solute-binding protein family 5" evidence="5">
    <location>
        <begin position="83"/>
        <end position="480"/>
    </location>
</feature>
<dbReference type="PROSITE" id="PS51257">
    <property type="entry name" value="PROKAR_LIPOPROTEIN"/>
    <property type="match status" value="1"/>
</dbReference>
<evidence type="ECO:0000256" key="3">
    <source>
        <dbReference type="ARBA" id="ARBA00022729"/>
    </source>
</evidence>
<dbReference type="GO" id="GO:0030288">
    <property type="term" value="C:outer membrane-bounded periplasmic space"/>
    <property type="evidence" value="ECO:0007669"/>
    <property type="project" value="UniProtKB-ARBA"/>
</dbReference>
<accession>A0AAE9MS03</accession>
<dbReference type="GO" id="GO:1904680">
    <property type="term" value="F:peptide transmembrane transporter activity"/>
    <property type="evidence" value="ECO:0007669"/>
    <property type="project" value="TreeGrafter"/>
</dbReference>
<organism evidence="7 8">
    <name type="scientific">Treponema putidum</name>
    <dbReference type="NCBI Taxonomy" id="221027"/>
    <lineage>
        <taxon>Bacteria</taxon>
        <taxon>Pseudomonadati</taxon>
        <taxon>Spirochaetota</taxon>
        <taxon>Spirochaetia</taxon>
        <taxon>Spirochaetales</taxon>
        <taxon>Treponemataceae</taxon>
        <taxon>Treponema</taxon>
    </lineage>
</organism>
<sequence>MKKIVVLIVTLVLAFSVIACGGNNTATTTTNEKPFVVASAEFNGDFYSGWTNSTYDNDIRKLVWAFGLMNENSKGQVEDSLLVAEKKVSDDLKTWTFKLVKGAKFHNGEALTAKDVKFTYDFYMDTKALSDTGGSSTLNDYVKSIEIDEAANTVTFHLKKVSYTIDTAVFSTYYLFPEETFTKGAKEEGLTVQQYVKKHISNPIGYGPYKMTEYKEGEYVKLEAYKDYLGKVPAIKEVIVKVVPSETELDQLIQGEVDMLTGQGQAEKIDPIKDKPGFSYTNYYRHGGGTIALHCNFGPTSLTEVRQAFAYVLNRPKIIELFLGQYGISSNGPYSKNDWTLWDDDEANLIGTSAVGRFEKTLTSYDILDANGKFDEAANIAKAQELLDAAAKRTDGNYAKLTGNAKSGYLWEGKPLEIKITYTPFWSDTYNLVFNDAYVSKLGFKVTLTGLDWPVMYSHWTGDTQEERTYHAFVGGVGYVLKANPKADYATNLIMPWGQPSSNNVMFSGGSTYTPAEWDQLLDDIENAHPVTGREEYRKNWRKFVTVMNKEVPVIPVYSNNYFDLFTDKLENFHTTALWNWARALPEANWKK</sequence>
<feature type="signal peptide" evidence="4">
    <location>
        <begin position="1"/>
        <end position="21"/>
    </location>
</feature>
<gene>
    <name evidence="7" type="ORF">E4N74_07415</name>
    <name evidence="6" type="ORF">E4N76_08385</name>
</gene>
<keyword evidence="9" id="KW-1185">Reference proteome</keyword>
<dbReference type="EMBL" id="CP038804">
    <property type="protein sequence ID" value="UTY33850.1"/>
    <property type="molecule type" value="Genomic_DNA"/>
</dbReference>
<comment type="similarity">
    <text evidence="1">Belongs to the bacterial solute-binding protein 5 family.</text>
</comment>
<dbReference type="InterPro" id="IPR039424">
    <property type="entry name" value="SBP_5"/>
</dbReference>
<dbReference type="Gene3D" id="3.10.105.10">
    <property type="entry name" value="Dipeptide-binding Protein, Domain 3"/>
    <property type="match status" value="1"/>
</dbReference>
<keyword evidence="3 4" id="KW-0732">Signal</keyword>
<dbReference type="EMBL" id="CP038802">
    <property type="protein sequence ID" value="UTY28998.1"/>
    <property type="molecule type" value="Genomic_DNA"/>
</dbReference>
<dbReference type="PANTHER" id="PTHR30290:SF9">
    <property type="entry name" value="OLIGOPEPTIDE-BINDING PROTEIN APPA"/>
    <property type="match status" value="1"/>
</dbReference>
<protein>
    <submittedName>
        <fullName evidence="7">ABC transporter substrate-binding protein</fullName>
    </submittedName>
</protein>
<keyword evidence="2" id="KW-0813">Transport</keyword>
<evidence type="ECO:0000256" key="2">
    <source>
        <dbReference type="ARBA" id="ARBA00022448"/>
    </source>
</evidence>
<name>A0AAE9MS03_9SPIR</name>
<evidence type="ECO:0000313" key="7">
    <source>
        <dbReference type="EMBL" id="UTY33850.1"/>
    </source>
</evidence>
<dbReference type="PANTHER" id="PTHR30290">
    <property type="entry name" value="PERIPLASMIC BINDING COMPONENT OF ABC TRANSPORTER"/>
    <property type="match status" value="1"/>
</dbReference>
<dbReference type="Proteomes" id="UP001058682">
    <property type="component" value="Chromosome"/>
</dbReference>
<dbReference type="Pfam" id="PF00496">
    <property type="entry name" value="SBP_bac_5"/>
    <property type="match status" value="1"/>
</dbReference>
<evidence type="ECO:0000256" key="1">
    <source>
        <dbReference type="ARBA" id="ARBA00005695"/>
    </source>
</evidence>